<dbReference type="EMBL" id="JAJHPV010000004">
    <property type="protein sequence ID" value="MCC6069888.1"/>
    <property type="molecule type" value="Genomic_DNA"/>
</dbReference>
<dbReference type="PANTHER" id="PTHR24221:SF606">
    <property type="entry name" value="COLICIN V SECRETION-PROCESSING ATP-BINDING PROTEIN"/>
    <property type="match status" value="1"/>
</dbReference>
<dbReference type="InterPro" id="IPR039421">
    <property type="entry name" value="Type_1_exporter"/>
</dbReference>
<reference evidence="12 13" key="1">
    <citation type="submission" date="2021-11" db="EMBL/GenBank/DDBJ databases">
        <authorList>
            <person name="Huq M.A."/>
        </authorList>
    </citation>
    <scope>NUCLEOTIDE SEQUENCE [LARGE SCALE GENOMIC DNA]</scope>
    <source>
        <strain evidence="12 13">MAHUQ-52</strain>
    </source>
</reference>
<sequence length="706" mass="78545">MDNFFNLEFGKRKVPMILQTEGAECGLASLAMVSSWYGYQIDLATLRGRFPLSMKGANLAQLIHYADKLHLSGRPIRLEMAELQNLKMPCILHWGMNHFVVLIKIEKNRLVINDPSLGVRRLPFDIVDKYFTGIALELTPTAEFKPANHKRRIAIGALVGRIEGLWSAMGTLFLMALALEVFALTSPMFNQWVVDEALTSGDQDLLNVLVGGFVLMLTVQTGISLARGWTVLYFSTHLNLQWVANVFTHLLRLPVAWFEKRHLGDIVSRFGSIGSIQQTLTTGFIEAVLDGLLAAATLVMMMFYSPQLSAVVVLACVAYASLRGLAYRPLREASEEALALSAKEQSCFLETIRGAQAIKLFGRELERRSRWTNLVVDAINRDVRTEKFMLFFGIANTSVFALEKLLIFWLGAGMVMHGEFTVGMLFAFAAYGGQFGGRMSSLIDTYFEFRMLSLHAERLADIVLSEKEYDVPCNVEIENLEPRIELTNISFRHADNEPWIFRNLTLTIDAGESIALVGPSGCGKTTLVKLILGILSPTEGEVRYGGVPIAHLGHSNYRQALAAVMQDDQLFAGSLAENISFFAPQCDYERVEECARLAAIHEDIIAMPMRYQTLTGDMGTSLSGGQKQRVLLARALYKSPRVLILDEATSHLDVERECMVNQSVNALSVTRIWVAHRPETIASAGRIVHLDNGTTSQEKQRALQLA</sequence>
<dbReference type="Gene3D" id="3.40.50.300">
    <property type="entry name" value="P-loop containing nucleotide triphosphate hydrolases"/>
    <property type="match status" value="1"/>
</dbReference>
<evidence type="ECO:0000259" key="10">
    <source>
        <dbReference type="PROSITE" id="PS50929"/>
    </source>
</evidence>
<feature type="transmembrane region" description="Helical" evidence="8">
    <location>
        <begin position="415"/>
        <end position="433"/>
    </location>
</feature>
<dbReference type="Pfam" id="PF00664">
    <property type="entry name" value="ABC_membrane"/>
    <property type="match status" value="1"/>
</dbReference>
<dbReference type="CDD" id="cd02419">
    <property type="entry name" value="Peptidase_C39C"/>
    <property type="match status" value="1"/>
</dbReference>
<keyword evidence="5" id="KW-0067">ATP-binding</keyword>
<dbReference type="InterPro" id="IPR011527">
    <property type="entry name" value="ABC1_TM_dom"/>
</dbReference>
<evidence type="ECO:0000259" key="9">
    <source>
        <dbReference type="PROSITE" id="PS50893"/>
    </source>
</evidence>
<dbReference type="SUPFAM" id="SSF90123">
    <property type="entry name" value="ABC transporter transmembrane region"/>
    <property type="match status" value="1"/>
</dbReference>
<dbReference type="Gene3D" id="1.20.1560.10">
    <property type="entry name" value="ABC transporter type 1, transmembrane domain"/>
    <property type="match status" value="1"/>
</dbReference>
<dbReference type="InterPro" id="IPR027417">
    <property type="entry name" value="P-loop_NTPase"/>
</dbReference>
<dbReference type="InterPro" id="IPR005074">
    <property type="entry name" value="Peptidase_C39"/>
</dbReference>
<feature type="domain" description="Peptidase C39" evidence="11">
    <location>
        <begin position="19"/>
        <end position="138"/>
    </location>
</feature>
<keyword evidence="7 8" id="KW-0472">Membrane</keyword>
<dbReference type="Gene3D" id="3.90.70.10">
    <property type="entry name" value="Cysteine proteinases"/>
    <property type="match status" value="1"/>
</dbReference>
<dbReference type="PROSITE" id="PS50929">
    <property type="entry name" value="ABC_TM1F"/>
    <property type="match status" value="1"/>
</dbReference>
<dbReference type="RefSeq" id="WP_229430816.1">
    <property type="nucleotide sequence ID" value="NZ_JAJHPV010000004.1"/>
</dbReference>
<keyword evidence="4" id="KW-0547">Nucleotide-binding</keyword>
<dbReference type="Pfam" id="PF03412">
    <property type="entry name" value="Peptidase_C39"/>
    <property type="match status" value="1"/>
</dbReference>
<protein>
    <submittedName>
        <fullName evidence="12">Peptidase domain-containing ABC transporter</fullName>
    </submittedName>
</protein>
<dbReference type="SUPFAM" id="SSF52540">
    <property type="entry name" value="P-loop containing nucleoside triphosphate hydrolases"/>
    <property type="match status" value="1"/>
</dbReference>
<organism evidence="12 13">
    <name type="scientific">Massilia agrisoli</name>
    <dbReference type="NCBI Taxonomy" id="2892444"/>
    <lineage>
        <taxon>Bacteria</taxon>
        <taxon>Pseudomonadati</taxon>
        <taxon>Pseudomonadota</taxon>
        <taxon>Betaproteobacteria</taxon>
        <taxon>Burkholderiales</taxon>
        <taxon>Oxalobacteraceae</taxon>
        <taxon>Telluria group</taxon>
        <taxon>Massilia</taxon>
    </lineage>
</organism>
<dbReference type="PROSITE" id="PS50990">
    <property type="entry name" value="PEPTIDASE_C39"/>
    <property type="match status" value="1"/>
</dbReference>
<feature type="domain" description="ABC transmembrane type-1" evidence="10">
    <location>
        <begin position="172"/>
        <end position="451"/>
    </location>
</feature>
<dbReference type="CDD" id="cd18567">
    <property type="entry name" value="ABC_6TM_CvaB_RaxB_like"/>
    <property type="match status" value="1"/>
</dbReference>
<evidence type="ECO:0000256" key="3">
    <source>
        <dbReference type="ARBA" id="ARBA00022692"/>
    </source>
</evidence>
<name>A0ABS8IPU9_9BURK</name>
<evidence type="ECO:0000256" key="4">
    <source>
        <dbReference type="ARBA" id="ARBA00022741"/>
    </source>
</evidence>
<dbReference type="PROSITE" id="PS00211">
    <property type="entry name" value="ABC_TRANSPORTER_1"/>
    <property type="match status" value="1"/>
</dbReference>
<evidence type="ECO:0000256" key="7">
    <source>
        <dbReference type="ARBA" id="ARBA00023136"/>
    </source>
</evidence>
<keyword evidence="6 8" id="KW-1133">Transmembrane helix</keyword>
<dbReference type="PANTHER" id="PTHR24221">
    <property type="entry name" value="ATP-BINDING CASSETTE SUB-FAMILY B"/>
    <property type="match status" value="1"/>
</dbReference>
<keyword evidence="3 8" id="KW-0812">Transmembrane</keyword>
<evidence type="ECO:0000259" key="11">
    <source>
        <dbReference type="PROSITE" id="PS50990"/>
    </source>
</evidence>
<feature type="domain" description="ABC transporter" evidence="9">
    <location>
        <begin position="484"/>
        <end position="706"/>
    </location>
</feature>
<accession>A0ABS8IPU9</accession>
<feature type="transmembrane region" description="Helical" evidence="8">
    <location>
        <begin position="205"/>
        <end position="226"/>
    </location>
</feature>
<evidence type="ECO:0000256" key="6">
    <source>
        <dbReference type="ARBA" id="ARBA00022989"/>
    </source>
</evidence>
<evidence type="ECO:0000313" key="13">
    <source>
        <dbReference type="Proteomes" id="UP001198701"/>
    </source>
</evidence>
<dbReference type="InterPro" id="IPR036640">
    <property type="entry name" value="ABC1_TM_sf"/>
</dbReference>
<keyword evidence="2" id="KW-1003">Cell membrane</keyword>
<gene>
    <name evidence="12" type="ORF">LMJ30_02800</name>
</gene>
<evidence type="ECO:0000256" key="8">
    <source>
        <dbReference type="SAM" id="Phobius"/>
    </source>
</evidence>
<evidence type="ECO:0000313" key="12">
    <source>
        <dbReference type="EMBL" id="MCC6069888.1"/>
    </source>
</evidence>
<feature type="transmembrane region" description="Helical" evidence="8">
    <location>
        <begin position="308"/>
        <end position="326"/>
    </location>
</feature>
<dbReference type="InterPro" id="IPR033838">
    <property type="entry name" value="CvaB_peptidase"/>
</dbReference>
<proteinExistence type="predicted"/>
<dbReference type="Pfam" id="PF00005">
    <property type="entry name" value="ABC_tran"/>
    <property type="match status" value="1"/>
</dbReference>
<dbReference type="PROSITE" id="PS50893">
    <property type="entry name" value="ABC_TRANSPORTER_2"/>
    <property type="match status" value="1"/>
</dbReference>
<dbReference type="Proteomes" id="UP001198701">
    <property type="component" value="Unassembled WGS sequence"/>
</dbReference>
<evidence type="ECO:0000256" key="2">
    <source>
        <dbReference type="ARBA" id="ARBA00022475"/>
    </source>
</evidence>
<dbReference type="SMART" id="SM00382">
    <property type="entry name" value="AAA"/>
    <property type="match status" value="1"/>
</dbReference>
<comment type="subcellular location">
    <subcellularLocation>
        <location evidence="1">Cell membrane</location>
        <topology evidence="1">Multi-pass membrane protein</topology>
    </subcellularLocation>
</comment>
<evidence type="ECO:0000256" key="5">
    <source>
        <dbReference type="ARBA" id="ARBA00022840"/>
    </source>
</evidence>
<dbReference type="InterPro" id="IPR003439">
    <property type="entry name" value="ABC_transporter-like_ATP-bd"/>
</dbReference>
<dbReference type="InterPro" id="IPR017871">
    <property type="entry name" value="ABC_transporter-like_CS"/>
</dbReference>
<comment type="caution">
    <text evidence="12">The sequence shown here is derived from an EMBL/GenBank/DDBJ whole genome shotgun (WGS) entry which is preliminary data.</text>
</comment>
<feature type="transmembrane region" description="Helical" evidence="8">
    <location>
        <begin position="388"/>
        <end position="409"/>
    </location>
</feature>
<keyword evidence="13" id="KW-1185">Reference proteome</keyword>
<dbReference type="InterPro" id="IPR003593">
    <property type="entry name" value="AAA+_ATPase"/>
</dbReference>
<feature type="transmembrane region" description="Helical" evidence="8">
    <location>
        <begin position="165"/>
        <end position="184"/>
    </location>
</feature>
<dbReference type="CDD" id="cd03246">
    <property type="entry name" value="ABCC_Protease_Secretion"/>
    <property type="match status" value="1"/>
</dbReference>
<evidence type="ECO:0000256" key="1">
    <source>
        <dbReference type="ARBA" id="ARBA00004651"/>
    </source>
</evidence>